<evidence type="ECO:0000313" key="2">
    <source>
        <dbReference type="EMBL" id="CAB4677358.1"/>
    </source>
</evidence>
<dbReference type="SUPFAM" id="SSF51735">
    <property type="entry name" value="NAD(P)-binding Rossmann-fold domains"/>
    <property type="match status" value="1"/>
</dbReference>
<dbReference type="EMBL" id="CAEZWU010000200">
    <property type="protein sequence ID" value="CAB4677358.1"/>
    <property type="molecule type" value="Genomic_DNA"/>
</dbReference>
<accession>A0A6J6MWA4</accession>
<dbReference type="PANTHER" id="PTHR43245:SF58">
    <property type="entry name" value="BLL5923 PROTEIN"/>
    <property type="match status" value="1"/>
</dbReference>
<name>A0A6J6MWA4_9ZZZZ</name>
<dbReference type="InterPro" id="IPR036291">
    <property type="entry name" value="NAD(P)-bd_dom_sf"/>
</dbReference>
<gene>
    <name evidence="2" type="ORF">UFOPK2292_01184</name>
</gene>
<dbReference type="InterPro" id="IPR050177">
    <property type="entry name" value="Lipid_A_modif_metabolic_enz"/>
</dbReference>
<reference evidence="2" key="1">
    <citation type="submission" date="2020-05" db="EMBL/GenBank/DDBJ databases">
        <authorList>
            <person name="Chiriac C."/>
            <person name="Salcher M."/>
            <person name="Ghai R."/>
            <person name="Kavagutti S V."/>
        </authorList>
    </citation>
    <scope>NUCLEOTIDE SEQUENCE</scope>
</reference>
<protein>
    <submittedName>
        <fullName evidence="2">Unannotated protein</fullName>
    </submittedName>
</protein>
<organism evidence="2">
    <name type="scientific">freshwater metagenome</name>
    <dbReference type="NCBI Taxonomy" id="449393"/>
    <lineage>
        <taxon>unclassified sequences</taxon>
        <taxon>metagenomes</taxon>
        <taxon>ecological metagenomes</taxon>
    </lineage>
</organism>
<feature type="domain" description="NAD-dependent epimerase/dehydratase" evidence="1">
    <location>
        <begin position="3"/>
        <end position="205"/>
    </location>
</feature>
<sequence>MKILVTGATGFIGSQLVPKLKQTHDVKVLDARQVSDTNSQWHQAVDDCEILIHLAARAHVTSDGSNSQHDLYRSTNSLLTSLLSQRLALGINRHFIFMSTAKVLGGSTEKGTSFKRIDPLKASDPYSSSKGEAEKELRDLCGQTTLKYTIIRPPLVYGPGVRANFLSMMKWVNDQRILPLANTQNLRSFVGIRNLISLVETCVTNESAQNQILHVSDNNDLSTTELLQILAEVMGKKSRLVSVPLIFLKLASQVIRKPRIYEQLCGSFQLDISQTCELLKWSPPFTVKQELEQTVTWFNSLPK</sequence>
<dbReference type="PANTHER" id="PTHR43245">
    <property type="entry name" value="BIFUNCTIONAL POLYMYXIN RESISTANCE PROTEIN ARNA"/>
    <property type="match status" value="1"/>
</dbReference>
<dbReference type="AlphaFoldDB" id="A0A6J6MWA4"/>
<dbReference type="Pfam" id="PF01370">
    <property type="entry name" value="Epimerase"/>
    <property type="match status" value="1"/>
</dbReference>
<proteinExistence type="predicted"/>
<evidence type="ECO:0000259" key="1">
    <source>
        <dbReference type="Pfam" id="PF01370"/>
    </source>
</evidence>
<dbReference type="Gene3D" id="3.40.50.720">
    <property type="entry name" value="NAD(P)-binding Rossmann-like Domain"/>
    <property type="match status" value="1"/>
</dbReference>
<dbReference type="InterPro" id="IPR001509">
    <property type="entry name" value="Epimerase_deHydtase"/>
</dbReference>